<evidence type="ECO:0000313" key="4">
    <source>
        <dbReference type="Proteomes" id="UP001430306"/>
    </source>
</evidence>
<organism evidence="3 4">
    <name type="scientific">Rhodopirellula halodulae</name>
    <dbReference type="NCBI Taxonomy" id="2894198"/>
    <lineage>
        <taxon>Bacteria</taxon>
        <taxon>Pseudomonadati</taxon>
        <taxon>Planctomycetota</taxon>
        <taxon>Planctomycetia</taxon>
        <taxon>Pirellulales</taxon>
        <taxon>Pirellulaceae</taxon>
        <taxon>Rhodopirellula</taxon>
    </lineage>
</organism>
<accession>A0ABS8NEQ3</accession>
<dbReference type="EMBL" id="JAJKFW010000006">
    <property type="protein sequence ID" value="MCC9641407.1"/>
    <property type="molecule type" value="Genomic_DNA"/>
</dbReference>
<dbReference type="Pfam" id="PF03983">
    <property type="entry name" value="SHD1"/>
    <property type="match status" value="1"/>
</dbReference>
<comment type="caution">
    <text evidence="3">The sequence shown here is derived from an EMBL/GenBank/DDBJ whole genome shotgun (WGS) entry which is preliminary data.</text>
</comment>
<feature type="signal peptide" evidence="1">
    <location>
        <begin position="1"/>
        <end position="21"/>
    </location>
</feature>
<evidence type="ECO:0000259" key="2">
    <source>
        <dbReference type="Pfam" id="PF03983"/>
    </source>
</evidence>
<dbReference type="SUPFAM" id="SSF51004">
    <property type="entry name" value="C-terminal (heme d1) domain of cytochrome cd1-nitrite reductase"/>
    <property type="match status" value="1"/>
</dbReference>
<keyword evidence="1" id="KW-0732">Signal</keyword>
<keyword evidence="4" id="KW-1185">Reference proteome</keyword>
<evidence type="ECO:0000256" key="1">
    <source>
        <dbReference type="SAM" id="SignalP"/>
    </source>
</evidence>
<sequence length="442" mass="48379">MLKTILLTATFLLVCATQGFCQQTVLSDETVKFVPLNVDYPVSLMEMSDEGDWLYLSHTGDNMVSVYDVAAGQIESTFDTPSPRSVLARGNTVAVANEVAGNIHVFVRRGAEWNATKVIPLPKKGIKYMSAPRGKAFRNFVFVTCHGEGGSASYQDTVNYVVNLNSGAFQQFLEASLVTASHDGQFLLTQQSFNLSPGGGISVYSGQNLLQAGRNARKLFGGGTSSTPFIYQVNAGGYWMGGNMVFGGTPLMPIGDELGELVIPDVSQKLVYALNGDMITAHALKGTVQSLTGRRAEFPQDFREADDLFNRWRSRSYRLDHPFAKTIGNELHLFMRPAGASVVLTARTKAFVPTSTPSVREKPTASTPKRPAKSIAVAERTWTSAKGQFSVRAKLVGVKDGNVQLLREDGKELSVPLDKLSVKDREFVQEWQETEIEENPFE</sequence>
<evidence type="ECO:0000313" key="3">
    <source>
        <dbReference type="EMBL" id="MCC9641407.1"/>
    </source>
</evidence>
<gene>
    <name evidence="3" type="ORF">LOC71_03910</name>
</gene>
<dbReference type="InterPro" id="IPR007131">
    <property type="entry name" value="SHD1"/>
</dbReference>
<feature type="chain" id="PRO_5046033572" description="SLA1 homology domain-containing protein" evidence="1">
    <location>
        <begin position="22"/>
        <end position="442"/>
    </location>
</feature>
<dbReference type="InterPro" id="IPR011048">
    <property type="entry name" value="Haem_d1_sf"/>
</dbReference>
<feature type="domain" description="SLA1 homology" evidence="2">
    <location>
        <begin position="380"/>
        <end position="433"/>
    </location>
</feature>
<dbReference type="Gene3D" id="2.130.10.10">
    <property type="entry name" value="YVTN repeat-like/Quinoprotein amine dehydrogenase"/>
    <property type="match status" value="1"/>
</dbReference>
<proteinExistence type="predicted"/>
<dbReference type="InterPro" id="IPR015943">
    <property type="entry name" value="WD40/YVTN_repeat-like_dom_sf"/>
</dbReference>
<name>A0ABS8NEQ3_9BACT</name>
<reference evidence="3" key="1">
    <citation type="submission" date="2021-11" db="EMBL/GenBank/DDBJ databases">
        <title>Genome sequence.</title>
        <authorList>
            <person name="Sun Q."/>
        </authorList>
    </citation>
    <scope>NUCLEOTIDE SEQUENCE</scope>
    <source>
        <strain evidence="3">JC740</strain>
    </source>
</reference>
<dbReference type="RefSeq" id="WP_230271514.1">
    <property type="nucleotide sequence ID" value="NZ_JAJKFW010000006.1"/>
</dbReference>
<protein>
    <recommendedName>
        <fullName evidence="2">SLA1 homology domain-containing protein</fullName>
    </recommendedName>
</protein>
<dbReference type="Proteomes" id="UP001430306">
    <property type="component" value="Unassembled WGS sequence"/>
</dbReference>
<dbReference type="Gene3D" id="2.30.30.700">
    <property type="entry name" value="SLA1 homology domain 1"/>
    <property type="match status" value="1"/>
</dbReference>